<gene>
    <name evidence="2" type="ORF">SV7mr_18010</name>
</gene>
<evidence type="ECO:0000256" key="1">
    <source>
        <dbReference type="SAM" id="SignalP"/>
    </source>
</evidence>
<accession>A0A517ST35</accession>
<dbReference type="OrthoDB" id="256709at2"/>
<keyword evidence="1" id="KW-0732">Signal</keyword>
<dbReference type="EMBL" id="CP036272">
    <property type="protein sequence ID" value="QDT59294.1"/>
    <property type="molecule type" value="Genomic_DNA"/>
</dbReference>
<feature type="chain" id="PRO_5022179056" description="3-keto-disaccharide hydrolase domain-containing protein" evidence="1">
    <location>
        <begin position="35"/>
        <end position="238"/>
    </location>
</feature>
<organism evidence="2 3">
    <name type="scientific">Stieleria bergensis</name>
    <dbReference type="NCBI Taxonomy" id="2528025"/>
    <lineage>
        <taxon>Bacteria</taxon>
        <taxon>Pseudomonadati</taxon>
        <taxon>Planctomycetota</taxon>
        <taxon>Planctomycetia</taxon>
        <taxon>Pirellulales</taxon>
        <taxon>Pirellulaceae</taxon>
        <taxon>Stieleria</taxon>
    </lineage>
</organism>
<proteinExistence type="predicted"/>
<name>A0A517ST35_9BACT</name>
<keyword evidence="3" id="KW-1185">Reference proteome</keyword>
<evidence type="ECO:0000313" key="3">
    <source>
        <dbReference type="Proteomes" id="UP000315003"/>
    </source>
</evidence>
<sequence precursor="true">MPTTATLFRQLPLVMLLCASLLPPSDVFSTDAFATEPPAFESKLFTKGTLVYSDDFDGPLNRQRWGAPTQDKQIKDSKLIVSAKFQSKEEAMKVLKRDHHLGLEPVVHLNQIPEAFVCHLRYQFDAEKLTPGRPSFQIGHHMIILSYLEGGGHRIKLPEGPTFSEPESGMKLGEWIDLVIEYKKGTLTIGVNGHSKTYQHDAVTTDNPKDKFGPRFSLKGGPDCRIVFDSVRLWKCEP</sequence>
<reference evidence="2 3" key="1">
    <citation type="submission" date="2019-02" db="EMBL/GenBank/DDBJ databases">
        <title>Deep-cultivation of Planctomycetes and their phenomic and genomic characterization uncovers novel biology.</title>
        <authorList>
            <person name="Wiegand S."/>
            <person name="Jogler M."/>
            <person name="Boedeker C."/>
            <person name="Pinto D."/>
            <person name="Vollmers J."/>
            <person name="Rivas-Marin E."/>
            <person name="Kohn T."/>
            <person name="Peeters S.H."/>
            <person name="Heuer A."/>
            <person name="Rast P."/>
            <person name="Oberbeckmann S."/>
            <person name="Bunk B."/>
            <person name="Jeske O."/>
            <person name="Meyerdierks A."/>
            <person name="Storesund J.E."/>
            <person name="Kallscheuer N."/>
            <person name="Luecker S."/>
            <person name="Lage O.M."/>
            <person name="Pohl T."/>
            <person name="Merkel B.J."/>
            <person name="Hornburger P."/>
            <person name="Mueller R.-W."/>
            <person name="Bruemmer F."/>
            <person name="Labrenz M."/>
            <person name="Spormann A.M."/>
            <person name="Op den Camp H."/>
            <person name="Overmann J."/>
            <person name="Amann R."/>
            <person name="Jetten M.S.M."/>
            <person name="Mascher T."/>
            <person name="Medema M.H."/>
            <person name="Devos D.P."/>
            <person name="Kaster A.-K."/>
            <person name="Ovreas L."/>
            <person name="Rohde M."/>
            <person name="Galperin M.Y."/>
            <person name="Jogler C."/>
        </authorList>
    </citation>
    <scope>NUCLEOTIDE SEQUENCE [LARGE SCALE GENOMIC DNA]</scope>
    <source>
        <strain evidence="2 3">SV_7m_r</strain>
    </source>
</reference>
<dbReference type="AlphaFoldDB" id="A0A517ST35"/>
<evidence type="ECO:0000313" key="2">
    <source>
        <dbReference type="EMBL" id="QDT59294.1"/>
    </source>
</evidence>
<evidence type="ECO:0008006" key="4">
    <source>
        <dbReference type="Google" id="ProtNLM"/>
    </source>
</evidence>
<dbReference type="RefSeq" id="WP_145271082.1">
    <property type="nucleotide sequence ID" value="NZ_CP036272.1"/>
</dbReference>
<feature type="signal peptide" evidence="1">
    <location>
        <begin position="1"/>
        <end position="34"/>
    </location>
</feature>
<dbReference type="Proteomes" id="UP000315003">
    <property type="component" value="Chromosome"/>
</dbReference>
<protein>
    <recommendedName>
        <fullName evidence="4">3-keto-disaccharide hydrolase domain-containing protein</fullName>
    </recommendedName>
</protein>